<evidence type="ECO:0000313" key="2">
    <source>
        <dbReference type="EMBL" id="OCT73872.1"/>
    </source>
</evidence>
<keyword evidence="1" id="KW-1133">Transmembrane helix</keyword>
<keyword evidence="1" id="KW-0472">Membrane</keyword>
<evidence type="ECO:0000313" key="3">
    <source>
        <dbReference type="Proteomes" id="UP000694892"/>
    </source>
</evidence>
<dbReference type="EMBL" id="CM004477">
    <property type="protein sequence ID" value="OCT73872.1"/>
    <property type="molecule type" value="Genomic_DNA"/>
</dbReference>
<dbReference type="Proteomes" id="UP000694892">
    <property type="component" value="Chromosome 6S"/>
</dbReference>
<feature type="transmembrane region" description="Helical" evidence="1">
    <location>
        <begin position="20"/>
        <end position="41"/>
    </location>
</feature>
<organism evidence="2 3">
    <name type="scientific">Xenopus laevis</name>
    <name type="common">African clawed frog</name>
    <dbReference type="NCBI Taxonomy" id="8355"/>
    <lineage>
        <taxon>Eukaryota</taxon>
        <taxon>Metazoa</taxon>
        <taxon>Chordata</taxon>
        <taxon>Craniata</taxon>
        <taxon>Vertebrata</taxon>
        <taxon>Euteleostomi</taxon>
        <taxon>Amphibia</taxon>
        <taxon>Batrachia</taxon>
        <taxon>Anura</taxon>
        <taxon>Pipoidea</taxon>
        <taxon>Pipidae</taxon>
        <taxon>Xenopodinae</taxon>
        <taxon>Xenopus</taxon>
        <taxon>Xenopus</taxon>
    </lineage>
</organism>
<keyword evidence="1" id="KW-0812">Transmembrane</keyword>
<proteinExistence type="predicted"/>
<sequence>MSGLYTHGPKIVQIHDSYDRIVASMASLSLGLRVGCCGLYLPNNKRAMNAMNMKLLLHCKLFVVSKGFL</sequence>
<evidence type="ECO:0000256" key="1">
    <source>
        <dbReference type="SAM" id="Phobius"/>
    </source>
</evidence>
<reference evidence="3" key="1">
    <citation type="journal article" date="2016" name="Nature">
        <title>Genome evolution in the allotetraploid frog Xenopus laevis.</title>
        <authorList>
            <person name="Session A.M."/>
            <person name="Uno Y."/>
            <person name="Kwon T."/>
            <person name="Chapman J.A."/>
            <person name="Toyoda A."/>
            <person name="Takahashi S."/>
            <person name="Fukui A."/>
            <person name="Hikosaka A."/>
            <person name="Suzuki A."/>
            <person name="Kondo M."/>
            <person name="van Heeringen S.J."/>
            <person name="Quigley I."/>
            <person name="Heinz S."/>
            <person name="Ogino H."/>
            <person name="Ochi H."/>
            <person name="Hellsten U."/>
            <person name="Lyons J.B."/>
            <person name="Simakov O."/>
            <person name="Putnam N."/>
            <person name="Stites J."/>
            <person name="Kuroki Y."/>
            <person name="Tanaka T."/>
            <person name="Michiue T."/>
            <person name="Watanabe M."/>
            <person name="Bogdanovic O."/>
            <person name="Lister R."/>
            <person name="Georgiou G."/>
            <person name="Paranjpe S.S."/>
            <person name="van Kruijsbergen I."/>
            <person name="Shu S."/>
            <person name="Carlson J."/>
            <person name="Kinoshita T."/>
            <person name="Ohta Y."/>
            <person name="Mawaribuchi S."/>
            <person name="Jenkins J."/>
            <person name="Grimwood J."/>
            <person name="Schmutz J."/>
            <person name="Mitros T."/>
            <person name="Mozaffari S.V."/>
            <person name="Suzuki Y."/>
            <person name="Haramoto Y."/>
            <person name="Yamamoto T.S."/>
            <person name="Takagi C."/>
            <person name="Heald R."/>
            <person name="Miller K."/>
            <person name="Haudenschild C."/>
            <person name="Kitzman J."/>
            <person name="Nakayama T."/>
            <person name="Izutsu Y."/>
            <person name="Robert J."/>
            <person name="Fortriede J."/>
            <person name="Burns K."/>
            <person name="Lotay V."/>
            <person name="Karimi K."/>
            <person name="Yasuoka Y."/>
            <person name="Dichmann D.S."/>
            <person name="Flajnik M.F."/>
            <person name="Houston D.W."/>
            <person name="Shendure J."/>
            <person name="DuPasquier L."/>
            <person name="Vize P.D."/>
            <person name="Zorn A.M."/>
            <person name="Ito M."/>
            <person name="Marcotte E.M."/>
            <person name="Wallingford J.B."/>
            <person name="Ito Y."/>
            <person name="Asashima M."/>
            <person name="Ueno N."/>
            <person name="Matsuda Y."/>
            <person name="Veenstra G.J."/>
            <person name="Fujiyama A."/>
            <person name="Harland R.M."/>
            <person name="Taira M."/>
            <person name="Rokhsar D.S."/>
        </authorList>
    </citation>
    <scope>NUCLEOTIDE SEQUENCE [LARGE SCALE GENOMIC DNA]</scope>
    <source>
        <strain evidence="3">J</strain>
    </source>
</reference>
<accession>A0A974CJ65</accession>
<gene>
    <name evidence="2" type="ORF">XELAEV_18032836mg</name>
</gene>
<protein>
    <submittedName>
        <fullName evidence="2">Uncharacterized protein</fullName>
    </submittedName>
</protein>
<name>A0A974CJ65_XENLA</name>
<dbReference type="AlphaFoldDB" id="A0A974CJ65"/>